<dbReference type="InterPro" id="IPR013196">
    <property type="entry name" value="HTH_11"/>
</dbReference>
<dbReference type="InterPro" id="IPR019885">
    <property type="entry name" value="Tscrpt_reg_HTH_AsnC-type_CS"/>
</dbReference>
<keyword evidence="3" id="KW-0347">Helicase</keyword>
<dbReference type="InterPro" id="IPR038461">
    <property type="entry name" value="Schlafen_AlbA_2_dom_sf"/>
</dbReference>
<dbReference type="InterPro" id="IPR036390">
    <property type="entry name" value="WH_DNA-bd_sf"/>
</dbReference>
<dbReference type="GO" id="GO:0043565">
    <property type="term" value="F:sequence-specific DNA binding"/>
    <property type="evidence" value="ECO:0007669"/>
    <property type="project" value="InterPro"/>
</dbReference>
<protein>
    <submittedName>
        <fullName evidence="3">ATP-dependent DNA helicase</fullName>
    </submittedName>
</protein>
<dbReference type="CDD" id="cd00090">
    <property type="entry name" value="HTH_ARSR"/>
    <property type="match status" value="1"/>
</dbReference>
<dbReference type="PANTHER" id="PTHR30595">
    <property type="entry name" value="GLPR-RELATED TRANSCRIPTIONAL REPRESSOR"/>
    <property type="match status" value="1"/>
</dbReference>
<dbReference type="AlphaFoldDB" id="A0A1V1P2H9"/>
<dbReference type="InterPro" id="IPR036388">
    <property type="entry name" value="WH-like_DNA-bd_sf"/>
</dbReference>
<dbReference type="GO" id="GO:0006355">
    <property type="term" value="P:regulation of DNA-templated transcription"/>
    <property type="evidence" value="ECO:0007669"/>
    <property type="project" value="UniProtKB-ARBA"/>
</dbReference>
<comment type="caution">
    <text evidence="3">The sequence shown here is derived from an EMBL/GenBank/DDBJ whole genome shotgun (WGS) entry which is preliminary data.</text>
</comment>
<gene>
    <name evidence="3" type="ORF">OMM_04214</name>
</gene>
<evidence type="ECO:0000259" key="1">
    <source>
        <dbReference type="Pfam" id="PF04326"/>
    </source>
</evidence>
<dbReference type="InterPro" id="IPR007421">
    <property type="entry name" value="Schlafen_AlbA_2_dom"/>
</dbReference>
<dbReference type="Gene3D" id="3.30.565.60">
    <property type="match status" value="1"/>
</dbReference>
<dbReference type="PRINTS" id="PR00033">
    <property type="entry name" value="HTHASNC"/>
</dbReference>
<dbReference type="Gene3D" id="3.30.950.30">
    <property type="entry name" value="Schlafen, AAA domain"/>
    <property type="match status" value="1"/>
</dbReference>
<dbReference type="Gene3D" id="1.10.10.10">
    <property type="entry name" value="Winged helix-like DNA-binding domain superfamily/Winged helix DNA-binding domain"/>
    <property type="match status" value="1"/>
</dbReference>
<dbReference type="SUPFAM" id="SSF46785">
    <property type="entry name" value="Winged helix' DNA-binding domain"/>
    <property type="match status" value="1"/>
</dbReference>
<evidence type="ECO:0000313" key="4">
    <source>
        <dbReference type="Proteomes" id="UP000189670"/>
    </source>
</evidence>
<keyword evidence="3" id="KW-0067">ATP-binding</keyword>
<organism evidence="3 4">
    <name type="scientific">Candidatus Magnetoglobus multicellularis str. Araruama</name>
    <dbReference type="NCBI Taxonomy" id="890399"/>
    <lineage>
        <taxon>Bacteria</taxon>
        <taxon>Pseudomonadati</taxon>
        <taxon>Thermodesulfobacteriota</taxon>
        <taxon>Desulfobacteria</taxon>
        <taxon>Desulfobacterales</taxon>
        <taxon>Desulfobacteraceae</taxon>
        <taxon>Candidatus Magnetoglobus</taxon>
    </lineage>
</organism>
<evidence type="ECO:0000259" key="2">
    <source>
        <dbReference type="Pfam" id="PF08279"/>
    </source>
</evidence>
<dbReference type="PANTHER" id="PTHR30595:SF6">
    <property type="entry name" value="SCHLAFEN ALBA-2 DOMAIN-CONTAINING PROTEIN"/>
    <property type="match status" value="1"/>
</dbReference>
<dbReference type="Proteomes" id="UP000189670">
    <property type="component" value="Unassembled WGS sequence"/>
</dbReference>
<proteinExistence type="predicted"/>
<reference evidence="4" key="1">
    <citation type="submission" date="2012-11" db="EMBL/GenBank/DDBJ databases">
        <authorList>
            <person name="Lucero-Rivera Y.E."/>
            <person name="Tovar-Ramirez D."/>
        </authorList>
    </citation>
    <scope>NUCLEOTIDE SEQUENCE [LARGE SCALE GENOMIC DNA]</scope>
    <source>
        <strain evidence="4">Araruama</strain>
    </source>
</reference>
<dbReference type="Pfam" id="PF08279">
    <property type="entry name" value="HTH_11"/>
    <property type="match status" value="1"/>
</dbReference>
<dbReference type="InterPro" id="IPR038475">
    <property type="entry name" value="RecG_C_sf"/>
</dbReference>
<dbReference type="PROSITE" id="PS00519">
    <property type="entry name" value="HTH_ASNC_1"/>
    <property type="match status" value="1"/>
</dbReference>
<evidence type="ECO:0000313" key="3">
    <source>
        <dbReference type="EMBL" id="ETR69011.1"/>
    </source>
</evidence>
<dbReference type="GO" id="GO:0004386">
    <property type="term" value="F:helicase activity"/>
    <property type="evidence" value="ECO:0007669"/>
    <property type="project" value="UniProtKB-KW"/>
</dbReference>
<keyword evidence="3" id="KW-0378">Hydrolase</keyword>
<dbReference type="InterPro" id="IPR000485">
    <property type="entry name" value="AsnC-type_HTH_dom"/>
</dbReference>
<feature type="domain" description="Schlafen AlbA-2" evidence="1">
    <location>
        <begin position="11"/>
        <end position="127"/>
    </location>
</feature>
<name>A0A1V1P2H9_9BACT</name>
<dbReference type="Pfam" id="PF04326">
    <property type="entry name" value="SLFN_AlbA_2"/>
    <property type="match status" value="1"/>
</dbReference>
<sequence length="453" mass="51412">MNITELIQKNESKTLEFKQDFSSPDKIIRTIIAFANTSGGVILIGVEDKNKNIYGIENPLDIEEKLANLISDTISPRLIPSIEIISWRNKQLIGIEVFPSPIRPHFKTSLGEENGVLVRVGSSNRKADKRLIQELHRAARYQSFDEDLVITDNSEALDFRVVSELFSKVRQVEKNDLLTLKLMAIYQRQEVPTNAGIILFGKERLKYFPDAWIQCGRFSGKTKRNITDVVELKSYPIFAIDQALEFTKKHALRSIEITENAKNHKRWNIPIIAIREALTNAVVHSDYSQTGTHIRLAFFDDRIEIDNPGLLYDGLTIDDIKIGISKLRNRTIGRIFKELGLIEQWGSGIQRMIEVCEEMGLPSPEFLEFGGQFRVTISLLAKQDMTIDDTNQYIVDLLRKNTKGLSVKDIAAKIGLSTRTIRNRLTKLGEMGIVSAIGTGPKDPKKKYSLREK</sequence>
<dbReference type="Pfam" id="PF13749">
    <property type="entry name" value="HATPase_c_4"/>
    <property type="match status" value="1"/>
</dbReference>
<keyword evidence="3" id="KW-0547">Nucleotide-binding</keyword>
<feature type="domain" description="Helix-turn-helix type 11" evidence="2">
    <location>
        <begin position="392"/>
        <end position="433"/>
    </location>
</feature>
<dbReference type="InterPro" id="IPR011991">
    <property type="entry name" value="ArsR-like_HTH"/>
</dbReference>
<dbReference type="EMBL" id="ATBP01000763">
    <property type="protein sequence ID" value="ETR69011.1"/>
    <property type="molecule type" value="Genomic_DNA"/>
</dbReference>
<accession>A0A1V1P2H9</accession>